<evidence type="ECO:0000313" key="2">
    <source>
        <dbReference type="Proteomes" id="UP000281553"/>
    </source>
</evidence>
<accession>A0A3P6P764</accession>
<evidence type="ECO:0000313" key="1">
    <source>
        <dbReference type="EMBL" id="VDK35276.1"/>
    </source>
</evidence>
<protein>
    <submittedName>
        <fullName evidence="1">Uncharacterized protein</fullName>
    </submittedName>
</protein>
<dbReference type="OrthoDB" id="6311419at2759"/>
<sequence length="95" mass="10874">MLKDDYPITLHKPEEQTVPGFYVRASDSLDICSEHTMTLLRWYFNGNETDLKDLSCYVDGELFCSGVQLGERREVGICSNFHLVIFMLTLAFMAS</sequence>
<gene>
    <name evidence="1" type="ORF">DILT_LOCUS669</name>
</gene>
<organism evidence="1 2">
    <name type="scientific">Dibothriocephalus latus</name>
    <name type="common">Fish tapeworm</name>
    <name type="synonym">Diphyllobothrium latum</name>
    <dbReference type="NCBI Taxonomy" id="60516"/>
    <lineage>
        <taxon>Eukaryota</taxon>
        <taxon>Metazoa</taxon>
        <taxon>Spiralia</taxon>
        <taxon>Lophotrochozoa</taxon>
        <taxon>Platyhelminthes</taxon>
        <taxon>Cestoda</taxon>
        <taxon>Eucestoda</taxon>
        <taxon>Diphyllobothriidea</taxon>
        <taxon>Diphyllobothriidae</taxon>
        <taxon>Dibothriocephalus</taxon>
    </lineage>
</organism>
<name>A0A3P6P764_DIBLA</name>
<reference evidence="1 2" key="1">
    <citation type="submission" date="2018-11" db="EMBL/GenBank/DDBJ databases">
        <authorList>
            <consortium name="Pathogen Informatics"/>
        </authorList>
    </citation>
    <scope>NUCLEOTIDE SEQUENCE [LARGE SCALE GENOMIC DNA]</scope>
</reference>
<proteinExistence type="predicted"/>
<dbReference type="EMBL" id="UYRU01003121">
    <property type="protein sequence ID" value="VDK35276.1"/>
    <property type="molecule type" value="Genomic_DNA"/>
</dbReference>
<dbReference type="AlphaFoldDB" id="A0A3P6P764"/>
<dbReference type="Proteomes" id="UP000281553">
    <property type="component" value="Unassembled WGS sequence"/>
</dbReference>
<keyword evidence="2" id="KW-1185">Reference proteome</keyword>